<feature type="domain" description="Reverse transcriptase zinc-binding" evidence="1">
    <location>
        <begin position="196"/>
        <end position="266"/>
    </location>
</feature>
<organism evidence="2 3">
    <name type="scientific">Cannabis sativa</name>
    <name type="common">Hemp</name>
    <name type="synonym">Marijuana</name>
    <dbReference type="NCBI Taxonomy" id="3483"/>
    <lineage>
        <taxon>Eukaryota</taxon>
        <taxon>Viridiplantae</taxon>
        <taxon>Streptophyta</taxon>
        <taxon>Embryophyta</taxon>
        <taxon>Tracheophyta</taxon>
        <taxon>Spermatophyta</taxon>
        <taxon>Magnoliopsida</taxon>
        <taxon>eudicotyledons</taxon>
        <taxon>Gunneridae</taxon>
        <taxon>Pentapetalae</taxon>
        <taxon>rosids</taxon>
        <taxon>fabids</taxon>
        <taxon>Rosales</taxon>
        <taxon>Cannabaceae</taxon>
        <taxon>Cannabis</taxon>
    </lineage>
</organism>
<evidence type="ECO:0000313" key="3">
    <source>
        <dbReference type="Proteomes" id="UP000596661"/>
    </source>
</evidence>
<proteinExistence type="predicted"/>
<dbReference type="EMBL" id="UZAU01000282">
    <property type="status" value="NOT_ANNOTATED_CDS"/>
    <property type="molecule type" value="Genomic_DNA"/>
</dbReference>
<evidence type="ECO:0000259" key="1">
    <source>
        <dbReference type="Pfam" id="PF13966"/>
    </source>
</evidence>
<protein>
    <recommendedName>
        <fullName evidence="1">Reverse transcriptase zinc-binding domain-containing protein</fullName>
    </recommendedName>
</protein>
<dbReference type="PANTHER" id="PTHR33116">
    <property type="entry name" value="REVERSE TRANSCRIPTASE ZINC-BINDING DOMAIN-CONTAINING PROTEIN-RELATED-RELATED"/>
    <property type="match status" value="1"/>
</dbReference>
<dbReference type="AlphaFoldDB" id="A0A803P402"/>
<accession>A0A803P402</accession>
<dbReference type="Pfam" id="PF13966">
    <property type="entry name" value="zf-RVT"/>
    <property type="match status" value="1"/>
</dbReference>
<sequence length="335" mass="39115">MAVHHLKIALESFSEVTGLYPNKNKSLVYFGGVSTGDKLVILEDLHMGEGTFPLKYLGVPLRPTKWRREDCETIIKKVKLRLTTWATRHLSYAGRAHLYAKAVWGLGFKNGPTWNRSILGKFIWAIMDKHDIFWVKWVNNIYMKGVDFSEYELKGDVSWYWRKLCHLRKRYLKTNLLVVVKKGKFIAARLYMGTIQRNIDSFYKSVWCYALVPKHRFILWQVVHGNLLTRDNFAKFHITLDSCICPVCGLEEESHSLLFFNYRLSKEVLQLVFCWCGADLWPSDFTRCKVRLANSKASVKILITAATVYMLWKNRNSCVHNNCCYTKLRIVVLKI</sequence>
<dbReference type="Gramene" id="evm.model.03.1106">
    <property type="protein sequence ID" value="cds.evm.model.03.1106"/>
    <property type="gene ID" value="evm.TU.03.1106"/>
</dbReference>
<evidence type="ECO:0000313" key="2">
    <source>
        <dbReference type="EnsemblPlants" id="cds.evm.model.03.1106"/>
    </source>
</evidence>
<dbReference type="Proteomes" id="UP000596661">
    <property type="component" value="Chromosome 3"/>
</dbReference>
<reference evidence="2" key="1">
    <citation type="submission" date="2018-11" db="EMBL/GenBank/DDBJ databases">
        <authorList>
            <person name="Grassa J C."/>
        </authorList>
    </citation>
    <scope>NUCLEOTIDE SEQUENCE [LARGE SCALE GENOMIC DNA]</scope>
</reference>
<dbReference type="EnsemblPlants" id="evm.model.03.1106">
    <property type="protein sequence ID" value="cds.evm.model.03.1106"/>
    <property type="gene ID" value="evm.TU.03.1106"/>
</dbReference>
<dbReference type="InterPro" id="IPR026960">
    <property type="entry name" value="RVT-Znf"/>
</dbReference>
<reference evidence="2" key="2">
    <citation type="submission" date="2021-03" db="UniProtKB">
        <authorList>
            <consortium name="EnsemblPlants"/>
        </authorList>
    </citation>
    <scope>IDENTIFICATION</scope>
</reference>
<keyword evidence="3" id="KW-1185">Reference proteome</keyword>
<name>A0A803P402_CANSA</name>
<dbReference type="PANTHER" id="PTHR33116:SF84">
    <property type="entry name" value="RNA-DIRECTED DNA POLYMERASE"/>
    <property type="match status" value="1"/>
</dbReference>